<dbReference type="STRING" id="67801.A0A1B0C7D2"/>
<evidence type="ECO:0000256" key="4">
    <source>
        <dbReference type="ARBA" id="ARBA00031998"/>
    </source>
</evidence>
<dbReference type="InterPro" id="IPR039294">
    <property type="entry name" value="EIF1AD"/>
</dbReference>
<keyword evidence="3" id="KW-0694">RNA-binding</keyword>
<dbReference type="PANTHER" id="PTHR21641">
    <property type="entry name" value="TRANSLATION INITIATION FACTOR-RELATED"/>
    <property type="match status" value="1"/>
</dbReference>
<reference evidence="7" key="1">
    <citation type="submission" date="2015-01" db="EMBL/GenBank/DDBJ databases">
        <authorList>
            <person name="Aksoy S."/>
            <person name="Warren W."/>
            <person name="Wilson R.K."/>
        </authorList>
    </citation>
    <scope>NUCLEOTIDE SEQUENCE [LARGE SCALE GENOMIC DNA]</scope>
    <source>
        <strain evidence="7">IAEA</strain>
    </source>
</reference>
<keyword evidence="7" id="KW-1185">Reference proteome</keyword>
<dbReference type="InterPro" id="IPR006196">
    <property type="entry name" value="RNA-binding_domain_S1_IF1"/>
</dbReference>
<dbReference type="Proteomes" id="UP000092460">
    <property type="component" value="Unassembled WGS sequence"/>
</dbReference>
<evidence type="ECO:0000313" key="6">
    <source>
        <dbReference type="EnsemblMetazoa" id="GPPI051200-PA"/>
    </source>
</evidence>
<proteinExistence type="inferred from homology"/>
<dbReference type="GO" id="GO:0003723">
    <property type="term" value="F:RNA binding"/>
    <property type="evidence" value="ECO:0007669"/>
    <property type="project" value="UniProtKB-KW"/>
</dbReference>
<dbReference type="VEuPathDB" id="VectorBase:GPPI051200"/>
<evidence type="ECO:0000256" key="2">
    <source>
        <dbReference type="ARBA" id="ARBA00020989"/>
    </source>
</evidence>
<dbReference type="SMART" id="SM00652">
    <property type="entry name" value="eIF1a"/>
    <property type="match status" value="1"/>
</dbReference>
<sequence>MIQDSKDGQQIVRIIASRGNNLDEVETADTETENFLVVTRPTKFRKTVRVKRGDVVLVKPSEDCDKVKAESCKILTAEHIKKYKAGIWPESFKRDDNVPNGRCASNYVKESCDENVEDFEEKFSEPCHFISE</sequence>
<dbReference type="EMBL" id="JXJN01028163">
    <property type="status" value="NOT_ANNOTATED_CDS"/>
    <property type="molecule type" value="Genomic_DNA"/>
</dbReference>
<organism evidence="6 7">
    <name type="scientific">Glossina palpalis gambiensis</name>
    <dbReference type="NCBI Taxonomy" id="67801"/>
    <lineage>
        <taxon>Eukaryota</taxon>
        <taxon>Metazoa</taxon>
        <taxon>Ecdysozoa</taxon>
        <taxon>Arthropoda</taxon>
        <taxon>Hexapoda</taxon>
        <taxon>Insecta</taxon>
        <taxon>Pterygota</taxon>
        <taxon>Neoptera</taxon>
        <taxon>Endopterygota</taxon>
        <taxon>Diptera</taxon>
        <taxon>Brachycera</taxon>
        <taxon>Muscomorpha</taxon>
        <taxon>Hippoboscoidea</taxon>
        <taxon>Glossinidae</taxon>
        <taxon>Glossina</taxon>
    </lineage>
</organism>
<comment type="similarity">
    <text evidence="1">Belongs to the EIF1AD family.</text>
</comment>
<reference evidence="6" key="2">
    <citation type="submission" date="2020-05" db="UniProtKB">
        <authorList>
            <consortium name="EnsemblMetazoa"/>
        </authorList>
    </citation>
    <scope>IDENTIFICATION</scope>
    <source>
        <strain evidence="6">IAEA</strain>
    </source>
</reference>
<dbReference type="AlphaFoldDB" id="A0A1B0C7D2"/>
<dbReference type="InterPro" id="IPR012340">
    <property type="entry name" value="NA-bd_OB-fold"/>
</dbReference>
<feature type="domain" description="S1-like" evidence="5">
    <location>
        <begin position="8"/>
        <end position="68"/>
    </location>
</feature>
<dbReference type="Pfam" id="PF01176">
    <property type="entry name" value="eIF-1a"/>
    <property type="match status" value="1"/>
</dbReference>
<name>A0A1B0C7D2_9MUSC</name>
<dbReference type="GO" id="GO:0003743">
    <property type="term" value="F:translation initiation factor activity"/>
    <property type="evidence" value="ECO:0007669"/>
    <property type="project" value="InterPro"/>
</dbReference>
<dbReference type="EnsemblMetazoa" id="GPPI051200-RA">
    <property type="protein sequence ID" value="GPPI051200-PA"/>
    <property type="gene ID" value="GPPI051200"/>
</dbReference>
<dbReference type="InterPro" id="IPR001253">
    <property type="entry name" value="TIF_eIF-1A"/>
</dbReference>
<dbReference type="GO" id="GO:0005634">
    <property type="term" value="C:nucleus"/>
    <property type="evidence" value="ECO:0007669"/>
    <property type="project" value="TreeGrafter"/>
</dbReference>
<accession>A0A1B0C7D2</accession>
<evidence type="ECO:0000256" key="1">
    <source>
        <dbReference type="ARBA" id="ARBA00007340"/>
    </source>
</evidence>
<evidence type="ECO:0000313" key="7">
    <source>
        <dbReference type="Proteomes" id="UP000092460"/>
    </source>
</evidence>
<evidence type="ECO:0000259" key="5">
    <source>
        <dbReference type="Pfam" id="PF01176"/>
    </source>
</evidence>
<protein>
    <recommendedName>
        <fullName evidence="2">Probable RNA-binding protein EIF1AD</fullName>
    </recommendedName>
    <alternativeName>
        <fullName evidence="4">Eukaryotic translation initiation factor 1A domain-containing protein</fullName>
    </alternativeName>
</protein>
<dbReference type="SUPFAM" id="SSF50249">
    <property type="entry name" value="Nucleic acid-binding proteins"/>
    <property type="match status" value="1"/>
</dbReference>
<evidence type="ECO:0000256" key="3">
    <source>
        <dbReference type="ARBA" id="ARBA00022884"/>
    </source>
</evidence>
<dbReference type="Gene3D" id="2.40.50.140">
    <property type="entry name" value="Nucleic acid-binding proteins"/>
    <property type="match status" value="1"/>
</dbReference>
<dbReference type="PANTHER" id="PTHR21641:SF0">
    <property type="entry name" value="RNA-BINDING PROTEIN EIF1AD-RELATED"/>
    <property type="match status" value="1"/>
</dbReference>